<evidence type="ECO:0000256" key="1">
    <source>
        <dbReference type="ARBA" id="ARBA00003292"/>
    </source>
</evidence>
<organism evidence="10 12">
    <name type="scientific">Ostreococcus tauri</name>
    <name type="common">Marine green alga</name>
    <dbReference type="NCBI Taxonomy" id="70448"/>
    <lineage>
        <taxon>Eukaryota</taxon>
        <taxon>Viridiplantae</taxon>
        <taxon>Chlorophyta</taxon>
        <taxon>Mamiellophyceae</taxon>
        <taxon>Mamiellales</taxon>
        <taxon>Bathycoccaceae</taxon>
        <taxon>Ostreococcus</taxon>
    </lineage>
</organism>
<keyword evidence="4 8" id="KW-0812">Transmembrane</keyword>
<evidence type="ECO:0000256" key="8">
    <source>
        <dbReference type="RuleBase" id="RU363059"/>
    </source>
</evidence>
<evidence type="ECO:0000256" key="6">
    <source>
        <dbReference type="ARBA" id="ARBA00022989"/>
    </source>
</evidence>
<comment type="function">
    <text evidence="1">May be involved in the degradation process of specific misfolded endoplasmic reticulum (ER) luminal proteins.</text>
</comment>
<dbReference type="GO" id="GO:0033554">
    <property type="term" value="P:cellular response to stress"/>
    <property type="evidence" value="ECO:0007669"/>
    <property type="project" value="UniProtKB-ARBA"/>
</dbReference>
<dbReference type="STRING" id="70448.A0A096P7P2"/>
<dbReference type="EMBL" id="CAID01000013">
    <property type="protein sequence ID" value="CEG00200.1"/>
    <property type="molecule type" value="Genomic_DNA"/>
</dbReference>
<reference evidence="10" key="2">
    <citation type="journal article" date="2014" name="BMC Genomics">
        <title>An improved genome of the model marine alga Ostreococcus tauri unfolds by assessing Illumina de novo assemblies.</title>
        <authorList>
            <person name="Blanc-Mathieu R."/>
            <person name="Verhelst B."/>
            <person name="Derelle E."/>
            <person name="Rombauts S."/>
            <person name="Bouget F.Y."/>
            <person name="Carre I."/>
            <person name="Chateau A."/>
            <person name="Eyre-Walker A."/>
            <person name="Grimsley N."/>
            <person name="Moreau H."/>
            <person name="Piegu B."/>
            <person name="Rivals E."/>
            <person name="Schackwitz W."/>
            <person name="Van de Peer Y."/>
            <person name="Piganeau G."/>
        </authorList>
    </citation>
    <scope>NUCLEOTIDE SEQUENCE</scope>
    <source>
        <strain evidence="10">RCC4221</strain>
    </source>
</reference>
<reference evidence="11" key="3">
    <citation type="submission" date="2017-04" db="EMBL/GenBank/DDBJ databases">
        <title>Population genomics of picophytoplankton unveils novel chromosome hypervariability.</title>
        <authorList>
            <consortium name="DOE Joint Genome Institute"/>
            <person name="Blanc-Mathieu R."/>
            <person name="Krasovec M."/>
            <person name="Hebrard M."/>
            <person name="Yau S."/>
            <person name="Desgranges E."/>
            <person name="Martin J."/>
            <person name="Schackwitz W."/>
            <person name="Kuo A."/>
            <person name="Salin G."/>
            <person name="Donnadieu C."/>
            <person name="Desdevises Y."/>
            <person name="Sanchez-Ferandin S."/>
            <person name="Moreau H."/>
            <person name="Rivals E."/>
            <person name="Grigoriev I.V."/>
            <person name="Grimsley N."/>
            <person name="Eyre-Walker A."/>
            <person name="Piganeau G."/>
        </authorList>
    </citation>
    <scope>NUCLEOTIDE SEQUENCE [LARGE SCALE GENOMIC DNA]</scope>
    <source>
        <strain evidence="11">RCC 1115</strain>
    </source>
</reference>
<dbReference type="InParanoid" id="A0A096P7P2"/>
<dbReference type="AlphaFoldDB" id="A0A096P7P2"/>
<keyword evidence="6 8" id="KW-1133">Transmembrane helix</keyword>
<comment type="subcellular location">
    <subcellularLocation>
        <location evidence="2 8">Endoplasmic reticulum membrane</location>
        <topology evidence="2 8">Multi-pass membrane protein</topology>
    </subcellularLocation>
</comment>
<keyword evidence="5 8" id="KW-0256">Endoplasmic reticulum</keyword>
<evidence type="ECO:0000256" key="2">
    <source>
        <dbReference type="ARBA" id="ARBA00004477"/>
    </source>
</evidence>
<reference evidence="10 12" key="1">
    <citation type="journal article" date="2006" name="Proc. Natl. Acad. Sci. U.S.A.">
        <title>Genome analysis of the smallest free-living eukaryote Ostreococcus tauri unveils many unique features.</title>
        <authorList>
            <person name="Derelle E."/>
            <person name="Ferraz C."/>
            <person name="Rombauts S."/>
            <person name="Rouze P."/>
            <person name="Worden A.Z."/>
            <person name="Robbens S."/>
            <person name="Partensky F."/>
            <person name="Degroeve S."/>
            <person name="Echeynie S."/>
            <person name="Cooke R."/>
            <person name="Saeys Y."/>
            <person name="Wuyts J."/>
            <person name="Jabbari K."/>
            <person name="Bowler C."/>
            <person name="Panaud O."/>
            <person name="Piegu B."/>
            <person name="Ball S.G."/>
            <person name="Ral J.-P."/>
            <person name="Bouget F.-Y."/>
            <person name="Piganeau G."/>
            <person name="De Baets B."/>
            <person name="Picard A."/>
            <person name="Delseny M."/>
            <person name="Demaille J."/>
            <person name="Van de Peer Y."/>
            <person name="Moreau H."/>
        </authorList>
    </citation>
    <scope>NUCLEOTIDE SEQUENCE [LARGE SCALE GENOMIC DNA]</scope>
    <source>
        <strain evidence="10 12">OTTH0595</strain>
    </source>
</reference>
<dbReference type="Proteomes" id="UP000195557">
    <property type="component" value="Unassembled WGS sequence"/>
</dbReference>
<accession>A0A1Y5I9W5</accession>
<dbReference type="InterPro" id="IPR035952">
    <property type="entry name" value="Rhomboid-like_sf"/>
</dbReference>
<dbReference type="Proteomes" id="UP000009170">
    <property type="component" value="Unassembled WGS sequence"/>
</dbReference>
<evidence type="ECO:0000313" key="11">
    <source>
        <dbReference type="EMBL" id="OUS46370.1"/>
    </source>
</evidence>
<comment type="similarity">
    <text evidence="3 8">Belongs to the derlin family.</text>
</comment>
<evidence type="ECO:0000256" key="9">
    <source>
        <dbReference type="SAM" id="MobiDB-lite"/>
    </source>
</evidence>
<name>A0A096P7P2_OSTTA</name>
<comment type="function">
    <text evidence="8">May be involved in the degradation of misfolded endoplasmic reticulum (ER) luminal proteins.</text>
</comment>
<dbReference type="FunCoup" id="A0A096P7P2">
    <property type="interactions" value="1709"/>
</dbReference>
<evidence type="ECO:0000256" key="7">
    <source>
        <dbReference type="ARBA" id="ARBA00023136"/>
    </source>
</evidence>
<evidence type="ECO:0000256" key="4">
    <source>
        <dbReference type="ARBA" id="ARBA00022692"/>
    </source>
</evidence>
<accession>A0A454XVM3</accession>
<dbReference type="SUPFAM" id="SSF144091">
    <property type="entry name" value="Rhomboid-like"/>
    <property type="match status" value="1"/>
</dbReference>
<proteinExistence type="inferred from homology"/>
<dbReference type="OrthoDB" id="1716531at2759"/>
<gene>
    <name evidence="11" type="ORF">BE221DRAFT_205863</name>
    <name evidence="10" type="ORF">OT_ostta13g02610</name>
</gene>
<dbReference type="GO" id="GO:0051603">
    <property type="term" value="P:proteolysis involved in protein catabolic process"/>
    <property type="evidence" value="ECO:0007669"/>
    <property type="project" value="UniProtKB-ARBA"/>
</dbReference>
<feature type="transmembrane region" description="Helical" evidence="8">
    <location>
        <begin position="142"/>
        <end position="164"/>
    </location>
</feature>
<accession>A0A096P7P2</accession>
<protein>
    <recommendedName>
        <fullName evidence="8">Derlin</fullName>
    </recommendedName>
</protein>
<dbReference type="GO" id="GO:0005789">
    <property type="term" value="C:endoplasmic reticulum membrane"/>
    <property type="evidence" value="ECO:0007669"/>
    <property type="project" value="UniProtKB-SubCell"/>
</dbReference>
<sequence>MPNALEAWYASAPAVTRMYLTLTTLVTLGCALEVISPLNVYFNSTLIFREYELWRLVTNFFFFGSLGVDFVFHMFFLSRYCRMLEEGSFQGRSHDFFYMLVFGGALLTALAPFVNVQFLGTSLTFMMVYVWGRRNAATQMSFLGLFTFSAPYLPWVLLIFSTIIGSQPITDALGMIVGHVYYFLKDVYPELTGREPLVTPAIICALFGQRAATRVETRGVREREPPRPVRERREARED</sequence>
<evidence type="ECO:0000256" key="3">
    <source>
        <dbReference type="ARBA" id="ARBA00008917"/>
    </source>
</evidence>
<keyword evidence="7 8" id="KW-0472">Membrane</keyword>
<evidence type="ECO:0000313" key="10">
    <source>
        <dbReference type="EMBL" id="CEG00200.1"/>
    </source>
</evidence>
<feature type="transmembrane region" description="Helical" evidence="8">
    <location>
        <begin position="20"/>
        <end position="41"/>
    </location>
</feature>
<evidence type="ECO:0000313" key="12">
    <source>
        <dbReference type="Proteomes" id="UP000009170"/>
    </source>
</evidence>
<feature type="region of interest" description="Disordered" evidence="9">
    <location>
        <begin position="217"/>
        <end position="238"/>
    </location>
</feature>
<dbReference type="Pfam" id="PF04511">
    <property type="entry name" value="DER1"/>
    <property type="match status" value="1"/>
</dbReference>
<dbReference type="PANTHER" id="PTHR11009">
    <property type="entry name" value="DER1-LIKE PROTEIN, DERLIN"/>
    <property type="match status" value="1"/>
</dbReference>
<evidence type="ECO:0000256" key="5">
    <source>
        <dbReference type="ARBA" id="ARBA00022824"/>
    </source>
</evidence>
<keyword evidence="12" id="KW-1185">Reference proteome</keyword>
<feature type="transmembrane region" description="Helical" evidence="8">
    <location>
        <begin position="53"/>
        <end position="77"/>
    </location>
</feature>
<dbReference type="EMBL" id="KZ155784">
    <property type="protein sequence ID" value="OUS46370.1"/>
    <property type="molecule type" value="Genomic_DNA"/>
</dbReference>
<dbReference type="FunFam" id="1.20.1540.10:FF:000016">
    <property type="entry name" value="Derlin"/>
    <property type="match status" value="1"/>
</dbReference>
<feature type="transmembrane region" description="Helical" evidence="8">
    <location>
        <begin position="97"/>
        <end position="130"/>
    </location>
</feature>
<dbReference type="InterPro" id="IPR007599">
    <property type="entry name" value="DER1"/>
</dbReference>